<dbReference type="PANTHER" id="PTHR23517:SF3">
    <property type="entry name" value="INTEGRAL MEMBRANE TRANSPORT PROTEIN"/>
    <property type="match status" value="1"/>
</dbReference>
<feature type="transmembrane region" description="Helical" evidence="8">
    <location>
        <begin position="163"/>
        <end position="187"/>
    </location>
</feature>
<dbReference type="Gene3D" id="1.20.1250.20">
    <property type="entry name" value="MFS general substrate transporter like domains"/>
    <property type="match status" value="2"/>
</dbReference>
<dbReference type="InterPro" id="IPR011701">
    <property type="entry name" value="MFS"/>
</dbReference>
<feature type="transmembrane region" description="Helical" evidence="8">
    <location>
        <begin position="135"/>
        <end position="151"/>
    </location>
</feature>
<evidence type="ECO:0000313" key="10">
    <source>
        <dbReference type="EMBL" id="CUG88710.1"/>
    </source>
</evidence>
<evidence type="ECO:0000256" key="8">
    <source>
        <dbReference type="SAM" id="Phobius"/>
    </source>
</evidence>
<feature type="transmembrane region" description="Helical" evidence="8">
    <location>
        <begin position="93"/>
        <end position="115"/>
    </location>
</feature>
<dbReference type="OMA" id="YPAGKVM"/>
<evidence type="ECO:0000256" key="3">
    <source>
        <dbReference type="ARBA" id="ARBA00022475"/>
    </source>
</evidence>
<feature type="region of interest" description="Disordered" evidence="7">
    <location>
        <begin position="1"/>
        <end position="39"/>
    </location>
</feature>
<evidence type="ECO:0000313" key="11">
    <source>
        <dbReference type="Proteomes" id="UP000051952"/>
    </source>
</evidence>
<protein>
    <submittedName>
        <fullName evidence="10">MFS transporter, putative</fullName>
    </submittedName>
</protein>
<evidence type="ECO:0000256" key="7">
    <source>
        <dbReference type="SAM" id="MobiDB-lite"/>
    </source>
</evidence>
<feature type="compositionally biased region" description="Low complexity" evidence="7">
    <location>
        <begin position="64"/>
        <end position="76"/>
    </location>
</feature>
<evidence type="ECO:0000256" key="2">
    <source>
        <dbReference type="ARBA" id="ARBA00022448"/>
    </source>
</evidence>
<feature type="region of interest" description="Disordered" evidence="7">
    <location>
        <begin position="52"/>
        <end position="82"/>
    </location>
</feature>
<dbReference type="InterPro" id="IPR020846">
    <property type="entry name" value="MFS_dom"/>
</dbReference>
<dbReference type="InterPro" id="IPR050171">
    <property type="entry name" value="MFS_Transporters"/>
</dbReference>
<dbReference type="PROSITE" id="PS50850">
    <property type="entry name" value="MFS"/>
    <property type="match status" value="1"/>
</dbReference>
<sequence length="527" mass="55621">MNPTPTSTAQREAEREESINVRQLSHQQSNSEGEAKVVSESIDVIVDLDDMEQCGPTSGDSCDDAPSSTPASAPAAADPPPAMVLSGTSSRRLFRELVVGLAFSVHIPNFLQGATTGMRTSLIPIFAKELGADDGTIGIITAAAGIARMIANFPAGQLTTKHGFSFVMTIGMASVIIGSIIAAIAWAPYVLSLSNFFLGAGIGIFFLSRHVMLSTIVEKKQRGRLMSMIGGVERWSSVAGPLVAGLLIEIGGSRLASISMAPIAAVCIFFVHRSARVRQLDDKFKTENAVRAALERENSENALIRDLPTLLRLYGGLVVRVGVYAMNVIQLRACRKLLLPLAAINAGLRPSVVGLIISTSFAIDATLFFLGGMVMDKFGRKFSAIPTTVNLGLSFLLLGQAQSTLSLFIAAIAFGFGDALGSGLLLTLNADHVPKKAGPEFMGILRTVQDSGQLFGPLIAGWLSDGISLQAACNFFGVLGIANAVWAVIMLPTDASDEDPEPPVVVSSVPTSMVSTTTTTAIQRRTI</sequence>
<dbReference type="InterPro" id="IPR005829">
    <property type="entry name" value="Sugar_transporter_CS"/>
</dbReference>
<feature type="compositionally biased region" description="Polar residues" evidence="7">
    <location>
        <begin position="1"/>
        <end position="10"/>
    </location>
</feature>
<reference evidence="11" key="1">
    <citation type="submission" date="2015-09" db="EMBL/GenBank/DDBJ databases">
        <authorList>
            <consortium name="Pathogen Informatics"/>
        </authorList>
    </citation>
    <scope>NUCLEOTIDE SEQUENCE [LARGE SCALE GENOMIC DNA]</scope>
    <source>
        <strain evidence="11">Lake Konstanz</strain>
    </source>
</reference>
<dbReference type="AlphaFoldDB" id="A0A0S4JEW2"/>
<feature type="transmembrane region" description="Helical" evidence="8">
    <location>
        <begin position="313"/>
        <end position="331"/>
    </location>
</feature>
<keyword evidence="3" id="KW-1003">Cell membrane</keyword>
<dbReference type="CDD" id="cd17325">
    <property type="entry name" value="MFS_MdtG_SLC18_like"/>
    <property type="match status" value="1"/>
</dbReference>
<feature type="domain" description="Major facilitator superfamily (MFS) profile" evidence="9">
    <location>
        <begin position="101"/>
        <end position="495"/>
    </location>
</feature>
<evidence type="ECO:0000256" key="4">
    <source>
        <dbReference type="ARBA" id="ARBA00022692"/>
    </source>
</evidence>
<keyword evidence="5 8" id="KW-1133">Transmembrane helix</keyword>
<dbReference type="PANTHER" id="PTHR23517">
    <property type="entry name" value="RESISTANCE PROTEIN MDTM, PUTATIVE-RELATED-RELATED"/>
    <property type="match status" value="1"/>
</dbReference>
<keyword evidence="2" id="KW-0813">Transport</keyword>
<proteinExistence type="predicted"/>
<evidence type="ECO:0000256" key="5">
    <source>
        <dbReference type="ARBA" id="ARBA00022989"/>
    </source>
</evidence>
<keyword evidence="6 8" id="KW-0472">Membrane</keyword>
<gene>
    <name evidence="10" type="ORF">BSAL_16900</name>
</gene>
<feature type="transmembrane region" description="Helical" evidence="8">
    <location>
        <begin position="351"/>
        <end position="370"/>
    </location>
</feature>
<dbReference type="InterPro" id="IPR036259">
    <property type="entry name" value="MFS_trans_sf"/>
</dbReference>
<dbReference type="SUPFAM" id="SSF103473">
    <property type="entry name" value="MFS general substrate transporter"/>
    <property type="match status" value="1"/>
</dbReference>
<keyword evidence="11" id="KW-1185">Reference proteome</keyword>
<name>A0A0S4JEW2_BODSA</name>
<organism evidence="10 11">
    <name type="scientific">Bodo saltans</name>
    <name type="common">Flagellated protozoan</name>
    <dbReference type="NCBI Taxonomy" id="75058"/>
    <lineage>
        <taxon>Eukaryota</taxon>
        <taxon>Discoba</taxon>
        <taxon>Euglenozoa</taxon>
        <taxon>Kinetoplastea</taxon>
        <taxon>Metakinetoplastina</taxon>
        <taxon>Eubodonida</taxon>
        <taxon>Bodonidae</taxon>
        <taxon>Bodo</taxon>
    </lineage>
</organism>
<evidence type="ECO:0000256" key="1">
    <source>
        <dbReference type="ARBA" id="ARBA00004651"/>
    </source>
</evidence>
<dbReference type="EMBL" id="CYKH01001669">
    <property type="protein sequence ID" value="CUG88710.1"/>
    <property type="molecule type" value="Genomic_DNA"/>
</dbReference>
<dbReference type="GO" id="GO:0022857">
    <property type="term" value="F:transmembrane transporter activity"/>
    <property type="evidence" value="ECO:0007669"/>
    <property type="project" value="InterPro"/>
</dbReference>
<dbReference type="GO" id="GO:0005886">
    <property type="term" value="C:plasma membrane"/>
    <property type="evidence" value="ECO:0007669"/>
    <property type="project" value="UniProtKB-SubCell"/>
</dbReference>
<keyword evidence="4 8" id="KW-0812">Transmembrane</keyword>
<feature type="transmembrane region" description="Helical" evidence="8">
    <location>
        <begin position="193"/>
        <end position="213"/>
    </location>
</feature>
<comment type="subcellular location">
    <subcellularLocation>
        <location evidence="1">Cell membrane</location>
        <topology evidence="1">Multi-pass membrane protein</topology>
    </subcellularLocation>
</comment>
<evidence type="ECO:0000259" key="9">
    <source>
        <dbReference type="PROSITE" id="PS50850"/>
    </source>
</evidence>
<dbReference type="OrthoDB" id="6339427at2759"/>
<evidence type="ECO:0000256" key="6">
    <source>
        <dbReference type="ARBA" id="ARBA00023136"/>
    </source>
</evidence>
<dbReference type="PROSITE" id="PS00216">
    <property type="entry name" value="SUGAR_TRANSPORT_1"/>
    <property type="match status" value="1"/>
</dbReference>
<dbReference type="Pfam" id="PF07690">
    <property type="entry name" value="MFS_1"/>
    <property type="match status" value="2"/>
</dbReference>
<dbReference type="VEuPathDB" id="TriTrypDB:BSAL_16900"/>
<dbReference type="Proteomes" id="UP000051952">
    <property type="component" value="Unassembled WGS sequence"/>
</dbReference>
<feature type="compositionally biased region" description="Polar residues" evidence="7">
    <location>
        <begin position="20"/>
        <end position="32"/>
    </location>
</feature>
<accession>A0A0S4JEW2</accession>